<dbReference type="EMBL" id="JAFIDN010000005">
    <property type="protein sequence ID" value="MBP3192617.1"/>
    <property type="molecule type" value="Genomic_DNA"/>
</dbReference>
<evidence type="ECO:0000256" key="4">
    <source>
        <dbReference type="ARBA" id="ARBA00022737"/>
    </source>
</evidence>
<evidence type="ECO:0000256" key="5">
    <source>
        <dbReference type="ARBA" id="ARBA00022989"/>
    </source>
</evidence>
<protein>
    <submittedName>
        <fullName evidence="9">SLC13/DASS family transporter</fullName>
    </submittedName>
</protein>
<feature type="transmembrane region" description="Helical" evidence="7">
    <location>
        <begin position="6"/>
        <end position="24"/>
    </location>
</feature>
<evidence type="ECO:0000313" key="10">
    <source>
        <dbReference type="Proteomes" id="UP000673975"/>
    </source>
</evidence>
<evidence type="ECO:0000256" key="1">
    <source>
        <dbReference type="ARBA" id="ARBA00004141"/>
    </source>
</evidence>
<evidence type="ECO:0000256" key="6">
    <source>
        <dbReference type="ARBA" id="ARBA00023136"/>
    </source>
</evidence>
<evidence type="ECO:0000256" key="7">
    <source>
        <dbReference type="SAM" id="Phobius"/>
    </source>
</evidence>
<evidence type="ECO:0000256" key="3">
    <source>
        <dbReference type="ARBA" id="ARBA00022692"/>
    </source>
</evidence>
<feature type="transmembrane region" description="Helical" evidence="7">
    <location>
        <begin position="31"/>
        <end position="47"/>
    </location>
</feature>
<feature type="transmembrane region" description="Helical" evidence="7">
    <location>
        <begin position="285"/>
        <end position="316"/>
    </location>
</feature>
<keyword evidence="2" id="KW-0813">Transport</keyword>
<dbReference type="PANTHER" id="PTHR43652:SF2">
    <property type="entry name" value="BASIC AMINO ACID ANTIPORTER YFCC-RELATED"/>
    <property type="match status" value="1"/>
</dbReference>
<organism evidence="9 10">
    <name type="scientific">Natronogracilivirga saccharolytica</name>
    <dbReference type="NCBI Taxonomy" id="2812953"/>
    <lineage>
        <taxon>Bacteria</taxon>
        <taxon>Pseudomonadati</taxon>
        <taxon>Balneolota</taxon>
        <taxon>Balneolia</taxon>
        <taxon>Balneolales</taxon>
        <taxon>Cyclonatronaceae</taxon>
        <taxon>Natronogracilivirga</taxon>
    </lineage>
</organism>
<feature type="transmembrane region" description="Helical" evidence="7">
    <location>
        <begin position="360"/>
        <end position="381"/>
    </location>
</feature>
<dbReference type="PROSITE" id="PS01271">
    <property type="entry name" value="NA_SULFATE"/>
    <property type="match status" value="1"/>
</dbReference>
<feature type="transmembrane region" description="Helical" evidence="7">
    <location>
        <begin position="53"/>
        <end position="74"/>
    </location>
</feature>
<dbReference type="AlphaFoldDB" id="A0A8J7UVJ3"/>
<accession>A0A8J7UVJ3</accession>
<dbReference type="InterPro" id="IPR051679">
    <property type="entry name" value="DASS-Related_Transporters"/>
</dbReference>
<feature type="transmembrane region" description="Helical" evidence="7">
    <location>
        <begin position="139"/>
        <end position="158"/>
    </location>
</feature>
<feature type="transmembrane region" description="Helical" evidence="7">
    <location>
        <begin position="453"/>
        <end position="473"/>
    </location>
</feature>
<keyword evidence="3 7" id="KW-0812">Transmembrane</keyword>
<keyword evidence="5 7" id="KW-1133">Transmembrane helix</keyword>
<dbReference type="GO" id="GO:0055085">
    <property type="term" value="P:transmembrane transport"/>
    <property type="evidence" value="ECO:0007669"/>
    <property type="project" value="InterPro"/>
</dbReference>
<dbReference type="RefSeq" id="WP_210511515.1">
    <property type="nucleotide sequence ID" value="NZ_JAFIDN010000005.1"/>
</dbReference>
<evidence type="ECO:0000259" key="8">
    <source>
        <dbReference type="Pfam" id="PF03600"/>
    </source>
</evidence>
<dbReference type="PANTHER" id="PTHR43652">
    <property type="entry name" value="BASIC AMINO ACID ANTIPORTER YFCC-RELATED"/>
    <property type="match status" value="1"/>
</dbReference>
<gene>
    <name evidence="9" type="ORF">NATSA_08070</name>
</gene>
<keyword evidence="10" id="KW-1185">Reference proteome</keyword>
<evidence type="ECO:0000313" key="9">
    <source>
        <dbReference type="EMBL" id="MBP3192617.1"/>
    </source>
</evidence>
<sequence length="474" mass="49893">MPESLEYKSIWTILVISALLVLLLQGRYRTEHLFLSALLALLVPGVIKPSDAMAGFTHTVVITVGALFAVAAGVRKSGLLSSLEDILMREKSGIGGMLFRIMTTTSFFSSFLNNTPVVAILTPQLKDWAEKRGISVSKLLIPLSYAAITGGMITLVGTSTNLIVSGMLLERGAAPFHFFQLVWIALPATLLIILWFAVIGHRFLPDRPAPAAAWPAGASAPSGVYAGRNAAQTFEPGVSTHWPSGVYVMGGFTASHHTFSPRETARLPPPEDDVKVKSSPAKARLTALILAMMIALPVSGILPAHISVLAAAAVMITTGILPLREVAGSVQFSVLVVIASALGIGAAIENTGLAEGIASSVIDVTSGYGFLFVLFSIYLMTNLLTELITNNAAAVLMVPIGISAAASLGIDPQAVGVIVAVAASASFLSPVGYQTNLMVMKPGGYRFTDYFKAGLPVSMILMAITLTTVTLLWM</sequence>
<name>A0A8J7UVJ3_9BACT</name>
<dbReference type="Proteomes" id="UP000673975">
    <property type="component" value="Unassembled WGS sequence"/>
</dbReference>
<proteinExistence type="predicted"/>
<keyword evidence="6 7" id="KW-0472">Membrane</keyword>
<feature type="transmembrane region" description="Helical" evidence="7">
    <location>
        <begin position="328"/>
        <end position="348"/>
    </location>
</feature>
<dbReference type="GO" id="GO:0005886">
    <property type="term" value="C:plasma membrane"/>
    <property type="evidence" value="ECO:0007669"/>
    <property type="project" value="TreeGrafter"/>
</dbReference>
<dbReference type="InterPro" id="IPR004680">
    <property type="entry name" value="Cit_transptr-like_dom"/>
</dbReference>
<feature type="transmembrane region" description="Helical" evidence="7">
    <location>
        <begin position="178"/>
        <end position="198"/>
    </location>
</feature>
<dbReference type="InterPro" id="IPR031312">
    <property type="entry name" value="Na/sul_symport_CS"/>
</dbReference>
<feature type="transmembrane region" description="Helical" evidence="7">
    <location>
        <begin position="415"/>
        <end position="433"/>
    </location>
</feature>
<evidence type="ECO:0000256" key="2">
    <source>
        <dbReference type="ARBA" id="ARBA00022448"/>
    </source>
</evidence>
<keyword evidence="4" id="KW-0677">Repeat</keyword>
<feature type="domain" description="Citrate transporter-like" evidence="8">
    <location>
        <begin position="35"/>
        <end position="421"/>
    </location>
</feature>
<comment type="caution">
    <text evidence="9">The sequence shown here is derived from an EMBL/GenBank/DDBJ whole genome shotgun (WGS) entry which is preliminary data.</text>
</comment>
<reference evidence="9" key="1">
    <citation type="submission" date="2021-02" db="EMBL/GenBank/DDBJ databases">
        <title>Natronogracilivirga saccharolytica gen. nov. sp. nov. a new anaerobic, haloalkiliphilic carbohydrate-fermenting bacterium from soda lake and proposing of Cyclonatronumiaceae fam. nov. in the phylum Balneolaeota.</title>
        <authorList>
            <person name="Zhilina T.N."/>
            <person name="Sorokin D.Y."/>
            <person name="Zavarzina D.G."/>
            <person name="Toshchakov S.V."/>
            <person name="Kublanov I.V."/>
        </authorList>
    </citation>
    <scope>NUCLEOTIDE SEQUENCE</scope>
    <source>
        <strain evidence="9">Z-1702</strain>
    </source>
</reference>
<feature type="transmembrane region" description="Helical" evidence="7">
    <location>
        <begin position="387"/>
        <end position="408"/>
    </location>
</feature>
<dbReference type="Pfam" id="PF03600">
    <property type="entry name" value="CitMHS"/>
    <property type="match status" value="1"/>
</dbReference>
<comment type="subcellular location">
    <subcellularLocation>
        <location evidence="1">Membrane</location>
        <topology evidence="1">Multi-pass membrane protein</topology>
    </subcellularLocation>
</comment>